<dbReference type="RefSeq" id="XP_033793746.1">
    <property type="nucleotide sequence ID" value="XM_033937855.1"/>
</dbReference>
<dbReference type="KEGG" id="gsh:117357379"/>
<name>A0A6P8Q0W2_GEOSA</name>
<accession>A0A6P8Q0W2</accession>
<dbReference type="OrthoDB" id="8722817at2759"/>
<keyword evidence="1" id="KW-1185">Reference proteome</keyword>
<dbReference type="InterPro" id="IPR026133">
    <property type="entry name" value="Tastin"/>
</dbReference>
<dbReference type="PANTHER" id="PTHR15289">
    <property type="entry name" value="TASTIN"/>
    <property type="match status" value="1"/>
</dbReference>
<dbReference type="PANTHER" id="PTHR15289:SF3">
    <property type="entry name" value="TASTIN"/>
    <property type="match status" value="1"/>
</dbReference>
<dbReference type="CTD" id="10024"/>
<evidence type="ECO:0000313" key="1">
    <source>
        <dbReference type="Proteomes" id="UP000515159"/>
    </source>
</evidence>
<evidence type="ECO:0000313" key="3">
    <source>
        <dbReference type="RefSeq" id="XP_033793747.1"/>
    </source>
</evidence>
<dbReference type="GeneID" id="117357379"/>
<protein>
    <submittedName>
        <fullName evidence="2 3">Tastin isoform X1</fullName>
    </submittedName>
</protein>
<dbReference type="RefSeq" id="XP_033793747.1">
    <property type="nucleotide sequence ID" value="XM_033937856.1"/>
</dbReference>
<dbReference type="Proteomes" id="UP000515159">
    <property type="component" value="Chromosome 3"/>
</dbReference>
<evidence type="ECO:0000313" key="2">
    <source>
        <dbReference type="RefSeq" id="XP_033793746.1"/>
    </source>
</evidence>
<gene>
    <name evidence="2 3" type="primary">TROAP</name>
</gene>
<reference evidence="2 3" key="1">
    <citation type="submission" date="2025-04" db="UniProtKB">
        <authorList>
            <consortium name="RefSeq"/>
        </authorList>
    </citation>
    <scope>IDENTIFICATION</scope>
</reference>
<proteinExistence type="predicted"/>
<sequence length="817" mass="87723">MQSERASHLGLMKNQLIDKENIPYTEDGTDIIFKSKIPVPVKVRPMPDFNNIHQSFQNKFQKGKAVRKKACTRPCPFNLTKKGERFQLQPVTDVGHQPLPKSDRTLLPSNSCLQGPLVENQQQAKCGATAESFKADPAALASILSNSGLSSKAMGISRAASLVQRVPVRGNRNDRASTYVSCGSSVSRVESVYSSCTSRRMDKALEERLQQPQDLKPAFLSRPLPSLLMGMSSTAQPKPNLEVQSTGAVPETEELCRAGQGGTGERRADMPSGAGHSAEDGTPVIQNALAVGLACPVVPKDFCLLDTVASTQSTCPSVPNSLPCSGTVPSISLVASKNLARPAVASIGPNGVLSKTGEDSKDFVPDLEALASILSNTGITSSGKAAIKKTSMAQRVPVRGRAMTSLYSAANSSSMVKRGSLFGQRMSFDPKMNSGHMSRLEFKEKEMCGTPFRVPKPSTELLPQCSAQRVAIQHPLYPQLHTASRRRPIFPKTRDKAKVAETQQTLSQACREWTNVESPLSLDSGRAEEVEDPIGLPMEKIAVQLFPDVGDAAGDLGQEMALPSVETNQDMNKLKRIELLAKLILQEMKGISHPGAGASQDLDTFIKSIKNSPASSDTLSKQKSAVVDHKQCPASSQLNQPMAESGHGTCMVQNRVPSGGLAAGLWDTGGSSTKQSGIPPCRPVPAVASDSFLGVDKNLVHASRRPLCSNFTSQSQGPLLDPGPVPQSLTAISIDRAVPGRRFPTTSQVKQRMYRLATSSRFVDSCLDDECAFYTSRVAKPPQDNRPDSRAHCLNPIAQTLALQEAVCFIPITHGEV</sequence>
<organism evidence="1 3">
    <name type="scientific">Geotrypetes seraphini</name>
    <name type="common">Gaboon caecilian</name>
    <name type="synonym">Caecilia seraphini</name>
    <dbReference type="NCBI Taxonomy" id="260995"/>
    <lineage>
        <taxon>Eukaryota</taxon>
        <taxon>Metazoa</taxon>
        <taxon>Chordata</taxon>
        <taxon>Craniata</taxon>
        <taxon>Vertebrata</taxon>
        <taxon>Euteleostomi</taxon>
        <taxon>Amphibia</taxon>
        <taxon>Gymnophiona</taxon>
        <taxon>Geotrypetes</taxon>
    </lineage>
</organism>
<dbReference type="AlphaFoldDB" id="A0A6P8Q0W2"/>